<evidence type="ECO:0000313" key="6">
    <source>
        <dbReference type="EMBL" id="XDK24299.1"/>
    </source>
</evidence>
<dbReference type="SFLD" id="SFLDG01135">
    <property type="entry name" value="C1.5.6:_HAD__Beta-PGM__Phospha"/>
    <property type="match status" value="1"/>
</dbReference>
<dbReference type="SUPFAM" id="SSF56784">
    <property type="entry name" value="HAD-like"/>
    <property type="match status" value="1"/>
</dbReference>
<gene>
    <name evidence="6" type="ORF">AB0763_08685</name>
</gene>
<dbReference type="InterPro" id="IPR023214">
    <property type="entry name" value="HAD_sf"/>
</dbReference>
<evidence type="ECO:0000256" key="1">
    <source>
        <dbReference type="ARBA" id="ARBA00001946"/>
    </source>
</evidence>
<dbReference type="GO" id="GO:0046872">
    <property type="term" value="F:metal ion binding"/>
    <property type="evidence" value="ECO:0007669"/>
    <property type="project" value="UniProtKB-KW"/>
</dbReference>
<dbReference type="Gene3D" id="3.40.50.1000">
    <property type="entry name" value="HAD superfamily/HAD-like"/>
    <property type="match status" value="1"/>
</dbReference>
<dbReference type="PANTHER" id="PTHR46193:SF18">
    <property type="entry name" value="HEXITOL PHOSPHATASE B"/>
    <property type="match status" value="1"/>
</dbReference>
<evidence type="ECO:0000256" key="4">
    <source>
        <dbReference type="ARBA" id="ARBA00022842"/>
    </source>
</evidence>
<dbReference type="RefSeq" id="WP_306100358.1">
    <property type="nucleotide sequence ID" value="NZ_CP162601.1"/>
</dbReference>
<dbReference type="CDD" id="cd07505">
    <property type="entry name" value="HAD_BPGM-like"/>
    <property type="match status" value="1"/>
</dbReference>
<dbReference type="NCBIfam" id="TIGR01549">
    <property type="entry name" value="HAD-SF-IA-v1"/>
    <property type="match status" value="1"/>
</dbReference>
<dbReference type="Pfam" id="PF13419">
    <property type="entry name" value="HAD_2"/>
    <property type="match status" value="1"/>
</dbReference>
<comment type="similarity">
    <text evidence="2">Belongs to the HAD-like hydrolase superfamily. CbbY/CbbZ/Gph/YieH family.</text>
</comment>
<keyword evidence="4" id="KW-0460">Magnesium</keyword>
<dbReference type="InterPro" id="IPR051600">
    <property type="entry name" value="Beta-PGM-like"/>
</dbReference>
<dbReference type="InterPro" id="IPR006439">
    <property type="entry name" value="HAD-SF_hydro_IA"/>
</dbReference>
<evidence type="ECO:0000256" key="5">
    <source>
        <dbReference type="ARBA" id="ARBA00023277"/>
    </source>
</evidence>
<dbReference type="SFLD" id="SFLDS00003">
    <property type="entry name" value="Haloacid_Dehalogenase"/>
    <property type="match status" value="1"/>
</dbReference>
<dbReference type="SFLD" id="SFLDG01129">
    <property type="entry name" value="C1.5:_HAD__Beta-PGM__Phosphata"/>
    <property type="match status" value="1"/>
</dbReference>
<organism evidence="6">
    <name type="scientific">Vibrio sp. HB236076</name>
    <dbReference type="NCBI Taxonomy" id="3232307"/>
    <lineage>
        <taxon>Bacteria</taxon>
        <taxon>Pseudomonadati</taxon>
        <taxon>Pseudomonadota</taxon>
        <taxon>Gammaproteobacteria</taxon>
        <taxon>Vibrionales</taxon>
        <taxon>Vibrionaceae</taxon>
        <taxon>Vibrio</taxon>
    </lineage>
</organism>
<accession>A0AB39HBS4</accession>
<dbReference type="PANTHER" id="PTHR46193">
    <property type="entry name" value="6-PHOSPHOGLUCONATE PHOSPHATASE"/>
    <property type="match status" value="1"/>
</dbReference>
<dbReference type="NCBIfam" id="TIGR01509">
    <property type="entry name" value="HAD-SF-IA-v3"/>
    <property type="match status" value="1"/>
</dbReference>
<dbReference type="InterPro" id="IPR041492">
    <property type="entry name" value="HAD_2"/>
</dbReference>
<evidence type="ECO:0000256" key="3">
    <source>
        <dbReference type="ARBA" id="ARBA00022723"/>
    </source>
</evidence>
<keyword evidence="3" id="KW-0479">Metal-binding</keyword>
<dbReference type="InterPro" id="IPR036412">
    <property type="entry name" value="HAD-like_sf"/>
</dbReference>
<dbReference type="InterPro" id="IPR023198">
    <property type="entry name" value="PGP-like_dom2"/>
</dbReference>
<dbReference type="AlphaFoldDB" id="A0AB39HBS4"/>
<dbReference type="PRINTS" id="PR00413">
    <property type="entry name" value="HADHALOGNASE"/>
</dbReference>
<evidence type="ECO:0000256" key="2">
    <source>
        <dbReference type="ARBA" id="ARBA00006171"/>
    </source>
</evidence>
<dbReference type="Gene3D" id="1.10.150.240">
    <property type="entry name" value="Putative phosphatase, domain 2"/>
    <property type="match status" value="1"/>
</dbReference>
<proteinExistence type="inferred from homology"/>
<dbReference type="GO" id="GO:0016787">
    <property type="term" value="F:hydrolase activity"/>
    <property type="evidence" value="ECO:0007669"/>
    <property type="project" value="UniProtKB-KW"/>
</dbReference>
<sequence length="224" mass="25327">MPTIEHNPFNNLKAVLFDHDGTLVDSETVHCQMWQTILEQYALDFHRKDYQQYYQGQPSRLNAEQLCEHYLLPVEPQELLRQKEQATQRYLSQHAFPLMPGALSVLHRLHRAGIQVAIVTGADRQAVNKTLIDHKLNKLIFCVVSNEDVPHSKPAPDVYQHALDLLGLVPSQAVAVEDSQTGCQSAKAAKLHCIAVTTQSDRFSQISDHQCPSLDVAMHYLNIE</sequence>
<keyword evidence="6" id="KW-0378">Hydrolase</keyword>
<dbReference type="KEGG" id="vih:AB0763_08685"/>
<protein>
    <submittedName>
        <fullName evidence="6">HAD family hydrolase</fullName>
    </submittedName>
</protein>
<dbReference type="EMBL" id="CP162601">
    <property type="protein sequence ID" value="XDK24299.1"/>
    <property type="molecule type" value="Genomic_DNA"/>
</dbReference>
<name>A0AB39HBS4_9VIBR</name>
<keyword evidence="5" id="KW-0119">Carbohydrate metabolism</keyword>
<comment type="cofactor">
    <cofactor evidence="1">
        <name>Mg(2+)</name>
        <dbReference type="ChEBI" id="CHEBI:18420"/>
    </cofactor>
</comment>
<reference evidence="6" key="1">
    <citation type="submission" date="2024-07" db="EMBL/GenBank/DDBJ databases">
        <title>Genome Analysis of a Potential Novel Vibrio Species Secreting pH- and Thermo-stable Alginate Lyase and its Application in Producing Alginate Oligosaccharides.</title>
        <authorList>
            <person name="Huang H."/>
            <person name="Bao K."/>
        </authorList>
    </citation>
    <scope>NUCLEOTIDE SEQUENCE</scope>
    <source>
        <strain evidence="6">HB236076</strain>
    </source>
</reference>